<feature type="region of interest" description="Disordered" evidence="1">
    <location>
        <begin position="33"/>
        <end position="52"/>
    </location>
</feature>
<feature type="compositionally biased region" description="Basic residues" evidence="1">
    <location>
        <begin position="33"/>
        <end position="46"/>
    </location>
</feature>
<reference evidence="2 3" key="1">
    <citation type="submission" date="2015-07" db="EMBL/GenBank/DDBJ databases">
        <title>Comparative genomics of the Sigatoka disease complex on banana suggests a link between parallel evolutionary changes in Pseudocercospora fijiensis and Pseudocercospora eumusae and increased virulence on the banana host.</title>
        <authorList>
            <person name="Chang T.-C."/>
            <person name="Salvucci A."/>
            <person name="Crous P.W."/>
            <person name="Stergiopoulos I."/>
        </authorList>
    </citation>
    <scope>NUCLEOTIDE SEQUENCE [LARGE SCALE GENOMIC DNA]</scope>
    <source>
        <strain evidence="2 3">CBS 116634</strain>
    </source>
</reference>
<keyword evidence="3" id="KW-1185">Reference proteome</keyword>
<feature type="region of interest" description="Disordered" evidence="1">
    <location>
        <begin position="1"/>
        <end position="22"/>
    </location>
</feature>
<dbReference type="Proteomes" id="UP000073492">
    <property type="component" value="Unassembled WGS sequence"/>
</dbReference>
<sequence>MQIVNKTFPQSSAARQAQYRRTTSILRLKMSKPRKIKKTRRARHTMHAQPAPTATARVFNTSELAEMVFIHLPLKALCLAMRIEKTPHQVSNNPSSKAMRESRYIATVPNNTDTFLRQNAEEVFAPTNNGWITVDPFLDPCSDHMGLLRIKALAEAFVPESVQEQLIVRTLRPVTFFYSYDPSDWRSGYGVAEMIIHDSNGGKIKKLVEHAEMRGDKADDVVVLYFHLQWLAIDGDVRTKEDTEDWLTEAEYI</sequence>
<proteinExistence type="predicted"/>
<name>A0A139IQB3_9PEZI</name>
<dbReference type="OrthoDB" id="3650197at2759"/>
<comment type="caution">
    <text evidence="2">The sequence shown here is derived from an EMBL/GenBank/DDBJ whole genome shotgun (WGS) entry which is preliminary data.</text>
</comment>
<evidence type="ECO:0000313" key="3">
    <source>
        <dbReference type="Proteomes" id="UP000073492"/>
    </source>
</evidence>
<evidence type="ECO:0000313" key="2">
    <source>
        <dbReference type="EMBL" id="KXT16746.1"/>
    </source>
</evidence>
<dbReference type="AlphaFoldDB" id="A0A139IQB3"/>
<accession>A0A139IQB3</accession>
<evidence type="ECO:0000256" key="1">
    <source>
        <dbReference type="SAM" id="MobiDB-lite"/>
    </source>
</evidence>
<gene>
    <name evidence="2" type="ORF">AC579_5273</name>
</gene>
<dbReference type="EMBL" id="LFZO01000031">
    <property type="protein sequence ID" value="KXT16746.1"/>
    <property type="molecule type" value="Genomic_DNA"/>
</dbReference>
<protein>
    <submittedName>
        <fullName evidence="2">Uncharacterized protein</fullName>
    </submittedName>
</protein>
<organism evidence="2 3">
    <name type="scientific">Pseudocercospora musae</name>
    <dbReference type="NCBI Taxonomy" id="113226"/>
    <lineage>
        <taxon>Eukaryota</taxon>
        <taxon>Fungi</taxon>
        <taxon>Dikarya</taxon>
        <taxon>Ascomycota</taxon>
        <taxon>Pezizomycotina</taxon>
        <taxon>Dothideomycetes</taxon>
        <taxon>Dothideomycetidae</taxon>
        <taxon>Mycosphaerellales</taxon>
        <taxon>Mycosphaerellaceae</taxon>
        <taxon>Pseudocercospora</taxon>
    </lineage>
</organism>